<dbReference type="PROSITE" id="PS51004">
    <property type="entry name" value="SEMA"/>
    <property type="match status" value="1"/>
</dbReference>
<dbReference type="GO" id="GO:0030335">
    <property type="term" value="P:positive regulation of cell migration"/>
    <property type="evidence" value="ECO:0007669"/>
    <property type="project" value="TreeGrafter"/>
</dbReference>
<sequence>MGLNDNLKLLVHLSALDINLKQFKESGFDSLSSLMVREDIGQLVLGARGKVLTLSLDDITKQTMQVFTPKHNLQFGTSFLYLCMVFQQECDNFIRTLYTMEDSKMLVCGTNAFNPVCDYMTLTNGTLSLERKPQTGRGKIPFDPYQRFATFMDGDTLYSAASTNFLGTESVFQRFGLNPVKTELKLSWLNGNFNPTMISISLTEASKNSSKGEDGNVFLFFYENAVEQLHGSIPVSRIARVCKSDLGGKRTLQQKWTSFLKARLDCPFGDVGSPSLVQDVFLLSDENDWRNSVFYATFISNSEPSCDCTHSAVCAYKLSDISQVFSGRFLTELDTGNWDIYTGQEPSPYPGSCIDDEMRASGLTSSLNLSDPTLLFVKNHPLMEGVVTPITGKPLLFKPMTHFSKIVVDQVTSLNGQQHLIMFVGTDTGWLQKAVKFEGEDGRIIEELQLFKEPQPVDFLQLSSKTGHLYSGTSNAAVQINVRDCSRYTSCDDCLLARDPYCGWDQIRSQCASVFGASNSSMIQSLSDGDITMCPPSECKYNIHGILLQFKHLLPCSPDTNLPIIWNFSHNVLHFGPQFTVLSLGLIIRPSYSDAGLYSCETVEAVKGRVHRKTIAQYLVKVHDTDAIITNLKAAVSILALVVSLVTFSKAVFMVIGYLKSKKGNTRRGNENCTNHQVGPFNYKEPSTLKMHGGRPASKRVGC</sequence>
<dbReference type="Gene3D" id="2.130.10.10">
    <property type="entry name" value="YVTN repeat-like/Quinoprotein amine dehydrogenase"/>
    <property type="match status" value="1"/>
</dbReference>
<dbReference type="GO" id="GO:0005886">
    <property type="term" value="C:plasma membrane"/>
    <property type="evidence" value="ECO:0007669"/>
    <property type="project" value="TreeGrafter"/>
</dbReference>
<dbReference type="GO" id="GO:0030215">
    <property type="term" value="F:semaphorin receptor binding"/>
    <property type="evidence" value="ECO:0007669"/>
    <property type="project" value="InterPro"/>
</dbReference>
<comment type="caution">
    <text evidence="5">Lacks conserved residue(s) required for the propagation of feature annotation.</text>
</comment>
<keyword evidence="2 6" id="KW-0472">Membrane</keyword>
<dbReference type="InterPro" id="IPR036352">
    <property type="entry name" value="Semap_dom_sf"/>
</dbReference>
<evidence type="ECO:0000259" key="7">
    <source>
        <dbReference type="PROSITE" id="PS51004"/>
    </source>
</evidence>
<dbReference type="STRING" id="8128.ENSONIP00000024537"/>
<reference evidence="8" key="3">
    <citation type="submission" date="2025-09" db="UniProtKB">
        <authorList>
            <consortium name="Ensembl"/>
        </authorList>
    </citation>
    <scope>IDENTIFICATION</scope>
</reference>
<dbReference type="GO" id="GO:0007411">
    <property type="term" value="P:axon guidance"/>
    <property type="evidence" value="ECO:0007669"/>
    <property type="project" value="TreeGrafter"/>
</dbReference>
<evidence type="ECO:0000256" key="3">
    <source>
        <dbReference type="ARBA" id="ARBA00023157"/>
    </source>
</evidence>
<dbReference type="Pfam" id="PF01437">
    <property type="entry name" value="PSI"/>
    <property type="match status" value="1"/>
</dbReference>
<reference evidence="9" key="1">
    <citation type="submission" date="2012-01" db="EMBL/GenBank/DDBJ databases">
        <title>The Genome Sequence of Oreochromis niloticus (Nile Tilapia).</title>
        <authorList>
            <consortium name="Broad Institute Genome Assembly Team"/>
            <consortium name="Broad Institute Sequencing Platform"/>
            <person name="Di Palma F."/>
            <person name="Johnson J."/>
            <person name="Lander E.S."/>
            <person name="Lindblad-Toh K."/>
        </authorList>
    </citation>
    <scope>NUCLEOTIDE SEQUENCE [LARGE SCALE GENOMIC DNA]</scope>
</reference>
<evidence type="ECO:0000256" key="1">
    <source>
        <dbReference type="ARBA" id="ARBA00004370"/>
    </source>
</evidence>
<organism evidence="8 9">
    <name type="scientific">Oreochromis niloticus</name>
    <name type="common">Nile tilapia</name>
    <name type="synonym">Tilapia nilotica</name>
    <dbReference type="NCBI Taxonomy" id="8128"/>
    <lineage>
        <taxon>Eukaryota</taxon>
        <taxon>Metazoa</taxon>
        <taxon>Chordata</taxon>
        <taxon>Craniata</taxon>
        <taxon>Vertebrata</taxon>
        <taxon>Euteleostomi</taxon>
        <taxon>Actinopterygii</taxon>
        <taxon>Neopterygii</taxon>
        <taxon>Teleostei</taxon>
        <taxon>Neoteleostei</taxon>
        <taxon>Acanthomorphata</taxon>
        <taxon>Ovalentaria</taxon>
        <taxon>Cichlomorphae</taxon>
        <taxon>Cichliformes</taxon>
        <taxon>Cichlidae</taxon>
        <taxon>African cichlids</taxon>
        <taxon>Pseudocrenilabrinae</taxon>
        <taxon>Oreochromini</taxon>
        <taxon>Oreochromis</taxon>
    </lineage>
</organism>
<dbReference type="AlphaFoldDB" id="I3KTU1"/>
<dbReference type="Ensembl" id="ENSONIT00000024558.2">
    <property type="protein sequence ID" value="ENSONIP00000024537.2"/>
    <property type="gene ID" value="ENSONIG00000019491.2"/>
</dbReference>
<keyword evidence="4" id="KW-0325">Glycoprotein</keyword>
<keyword evidence="9" id="KW-1185">Reference proteome</keyword>
<dbReference type="InParanoid" id="I3KTU1"/>
<name>I3KTU1_ORENI</name>
<dbReference type="GO" id="GO:0071526">
    <property type="term" value="P:semaphorin-plexin signaling pathway"/>
    <property type="evidence" value="ECO:0007669"/>
    <property type="project" value="TreeGrafter"/>
</dbReference>
<dbReference type="Gene3D" id="3.30.1680.10">
    <property type="entry name" value="ligand-binding face of the semaphorins, domain 2"/>
    <property type="match status" value="1"/>
</dbReference>
<evidence type="ECO:0000256" key="4">
    <source>
        <dbReference type="ARBA" id="ARBA00023180"/>
    </source>
</evidence>
<dbReference type="GO" id="GO:0001755">
    <property type="term" value="P:neural crest cell migration"/>
    <property type="evidence" value="ECO:0007669"/>
    <property type="project" value="TreeGrafter"/>
</dbReference>
<keyword evidence="3" id="KW-1015">Disulfide bond</keyword>
<gene>
    <name evidence="8" type="primary">LOC100703339</name>
</gene>
<dbReference type="GO" id="GO:0005615">
    <property type="term" value="C:extracellular space"/>
    <property type="evidence" value="ECO:0007669"/>
    <property type="project" value="TreeGrafter"/>
</dbReference>
<dbReference type="InterPro" id="IPR027231">
    <property type="entry name" value="Semaphorin"/>
</dbReference>
<dbReference type="SMART" id="SM00423">
    <property type="entry name" value="PSI"/>
    <property type="match status" value="1"/>
</dbReference>
<comment type="subcellular location">
    <subcellularLocation>
        <location evidence="1">Membrane</location>
    </subcellularLocation>
</comment>
<dbReference type="PANTHER" id="PTHR11036:SF135">
    <property type="entry name" value="SEMAPHORIN 4D ISOFORM X1-RELATED"/>
    <property type="match status" value="1"/>
</dbReference>
<protein>
    <submittedName>
        <fullName evidence="8">Si:ch211-129c21.1</fullName>
    </submittedName>
</protein>
<feature type="domain" description="Sema" evidence="7">
    <location>
        <begin position="8"/>
        <end position="482"/>
    </location>
</feature>
<feature type="transmembrane region" description="Helical" evidence="6">
    <location>
        <begin position="634"/>
        <end position="659"/>
    </location>
</feature>
<reference evidence="8" key="2">
    <citation type="submission" date="2025-08" db="UniProtKB">
        <authorList>
            <consortium name="Ensembl"/>
        </authorList>
    </citation>
    <scope>IDENTIFICATION</scope>
</reference>
<dbReference type="SMART" id="SM00630">
    <property type="entry name" value="Sema"/>
    <property type="match status" value="1"/>
</dbReference>
<evidence type="ECO:0000256" key="6">
    <source>
        <dbReference type="SAM" id="Phobius"/>
    </source>
</evidence>
<keyword evidence="6" id="KW-0812">Transmembrane</keyword>
<dbReference type="InterPro" id="IPR001627">
    <property type="entry name" value="Semap_dom"/>
</dbReference>
<dbReference type="eggNOG" id="KOG3611">
    <property type="taxonomic scope" value="Eukaryota"/>
</dbReference>
<evidence type="ECO:0000313" key="9">
    <source>
        <dbReference type="Proteomes" id="UP000005207"/>
    </source>
</evidence>
<dbReference type="HOGENOM" id="CLU_009051_4_1_1"/>
<proteinExistence type="predicted"/>
<dbReference type="InterPro" id="IPR016201">
    <property type="entry name" value="PSI"/>
</dbReference>
<dbReference type="GO" id="GO:0000122">
    <property type="term" value="P:negative regulation of transcription by RNA polymerase II"/>
    <property type="evidence" value="ECO:0007669"/>
    <property type="project" value="TreeGrafter"/>
</dbReference>
<dbReference type="SUPFAM" id="SSF101912">
    <property type="entry name" value="Sema domain"/>
    <property type="match status" value="1"/>
</dbReference>
<dbReference type="InterPro" id="IPR015943">
    <property type="entry name" value="WD40/YVTN_repeat-like_dom_sf"/>
</dbReference>
<accession>I3KTU1</accession>
<dbReference type="GO" id="GO:0045499">
    <property type="term" value="F:chemorepellent activity"/>
    <property type="evidence" value="ECO:0007669"/>
    <property type="project" value="TreeGrafter"/>
</dbReference>
<dbReference type="Pfam" id="PF01403">
    <property type="entry name" value="Sema"/>
    <property type="match status" value="1"/>
</dbReference>
<keyword evidence="6" id="KW-1133">Transmembrane helix</keyword>
<dbReference type="GeneTree" id="ENSGT00940000165728"/>
<dbReference type="PANTHER" id="PTHR11036">
    <property type="entry name" value="SEMAPHORIN"/>
    <property type="match status" value="1"/>
</dbReference>
<dbReference type="SUPFAM" id="SSF103575">
    <property type="entry name" value="Plexin repeat"/>
    <property type="match status" value="1"/>
</dbReference>
<dbReference type="OMA" id="SLMVRED"/>
<evidence type="ECO:0000313" key="8">
    <source>
        <dbReference type="Ensembl" id="ENSONIP00000024537.2"/>
    </source>
</evidence>
<dbReference type="Proteomes" id="UP000005207">
    <property type="component" value="Linkage group LG19"/>
</dbReference>
<evidence type="ECO:0000256" key="2">
    <source>
        <dbReference type="ARBA" id="ARBA00023136"/>
    </source>
</evidence>
<evidence type="ECO:0000256" key="5">
    <source>
        <dbReference type="PROSITE-ProRule" id="PRU00352"/>
    </source>
</evidence>
<dbReference type="InterPro" id="IPR002165">
    <property type="entry name" value="Plexin_repeat"/>
</dbReference>
<dbReference type="GO" id="GO:0043931">
    <property type="term" value="P:ossification involved in bone maturation"/>
    <property type="evidence" value="ECO:0007669"/>
    <property type="project" value="TreeGrafter"/>
</dbReference>